<evidence type="ECO:0000313" key="8">
    <source>
        <dbReference type="Proteomes" id="UP001172083"/>
    </source>
</evidence>
<dbReference type="CDD" id="cd01115">
    <property type="entry name" value="SLC13_permease"/>
    <property type="match status" value="1"/>
</dbReference>
<keyword evidence="3 6" id="KW-0812">Transmembrane</keyword>
<feature type="transmembrane region" description="Helical" evidence="6">
    <location>
        <begin position="276"/>
        <end position="295"/>
    </location>
</feature>
<dbReference type="PROSITE" id="PS01271">
    <property type="entry name" value="NA_SULFATE"/>
    <property type="match status" value="1"/>
</dbReference>
<evidence type="ECO:0000256" key="5">
    <source>
        <dbReference type="ARBA" id="ARBA00023136"/>
    </source>
</evidence>
<dbReference type="Pfam" id="PF00939">
    <property type="entry name" value="Na_sulph_symp"/>
    <property type="match status" value="1"/>
</dbReference>
<feature type="transmembrane region" description="Helical" evidence="6">
    <location>
        <begin position="12"/>
        <end position="31"/>
    </location>
</feature>
<feature type="transmembrane region" description="Helical" evidence="6">
    <location>
        <begin position="307"/>
        <end position="324"/>
    </location>
</feature>
<organism evidence="7 8">
    <name type="scientific">Agaribacillus aureus</name>
    <dbReference type="NCBI Taxonomy" id="3051825"/>
    <lineage>
        <taxon>Bacteria</taxon>
        <taxon>Pseudomonadati</taxon>
        <taxon>Bacteroidota</taxon>
        <taxon>Cytophagia</taxon>
        <taxon>Cytophagales</taxon>
        <taxon>Splendidivirgaceae</taxon>
        <taxon>Agaribacillus</taxon>
    </lineage>
</organism>
<keyword evidence="8" id="KW-1185">Reference proteome</keyword>
<dbReference type="PANTHER" id="PTHR10283:SF82">
    <property type="entry name" value="SOLUTE CARRIER FAMILY 13 MEMBER 2"/>
    <property type="match status" value="1"/>
</dbReference>
<comment type="subcellular location">
    <subcellularLocation>
        <location evidence="1">Membrane</location>
        <topology evidence="1">Multi-pass membrane protein</topology>
    </subcellularLocation>
</comment>
<dbReference type="RefSeq" id="WP_346762657.1">
    <property type="nucleotide sequence ID" value="NZ_JAUJEB010000015.1"/>
</dbReference>
<sequence length="484" mass="52781">MVKTLPTKPIKLVSLLLGPALFLVINLLPVPELLTPLAWKVISVAVWMITWWTTETVPLPVTALIPLLLFPLLGIFEIKEAAASYAHPVIFLFMGGFMIALGLEKRNLHLRIALNLIKITGTHPNGIVLGFMLSTAFISMWISNTATTVMMLPIAMSVIGLLKAEQERQAAKSFRRFALSLLLGIAYAANIGGAMTIIGTPPNVVSIAYVRDLLDIDLTFTSWLIIGFPVGSLLIAATFFLMTRVIYPSGLKSFEASEKLIHDKINTLGKISREEIAVAVVFAITALCWIMRQPLNNLIGTNVLNDTIIAMAGGVAMFILPVNIKKGEYLVDWESTKNLPWGILILFGGGICLARGLESSGLVQFIGELIAGQREINVWLLVLIFTTITLLMTEIMSNVALIVIFIPVVIAICQGFGYDPLLSVIPATLSASYAFMMPVSTPPNAIVFSSGYIKIREMMVIGVLLNIIAIATLMLTAYFLPGYF</sequence>
<evidence type="ECO:0000313" key="7">
    <source>
        <dbReference type="EMBL" id="MDN5217320.1"/>
    </source>
</evidence>
<dbReference type="InterPro" id="IPR031312">
    <property type="entry name" value="Na/sul_symport_CS"/>
</dbReference>
<feature type="transmembrane region" description="Helical" evidence="6">
    <location>
        <begin position="148"/>
        <end position="165"/>
    </location>
</feature>
<protein>
    <submittedName>
        <fullName evidence="7">DASS family sodium-coupled anion symporter</fullName>
    </submittedName>
</protein>
<dbReference type="NCBIfam" id="TIGR00785">
    <property type="entry name" value="dass"/>
    <property type="match status" value="1"/>
</dbReference>
<feature type="transmembrane region" description="Helical" evidence="6">
    <location>
        <begin position="177"/>
        <end position="200"/>
    </location>
</feature>
<accession>A0ABT8LHP6</accession>
<gene>
    <name evidence="7" type="ORF">QQ020_34925</name>
</gene>
<keyword evidence="2" id="KW-0813">Transport</keyword>
<evidence type="ECO:0000256" key="3">
    <source>
        <dbReference type="ARBA" id="ARBA00022692"/>
    </source>
</evidence>
<feature type="transmembrane region" description="Helical" evidence="6">
    <location>
        <begin position="459"/>
        <end position="480"/>
    </location>
</feature>
<feature type="transmembrane region" description="Helical" evidence="6">
    <location>
        <begin position="84"/>
        <end position="103"/>
    </location>
</feature>
<feature type="transmembrane region" description="Helical" evidence="6">
    <location>
        <begin position="220"/>
        <end position="242"/>
    </location>
</feature>
<dbReference type="PANTHER" id="PTHR10283">
    <property type="entry name" value="SOLUTE CARRIER FAMILY 13 MEMBER"/>
    <property type="match status" value="1"/>
</dbReference>
<keyword evidence="4 6" id="KW-1133">Transmembrane helix</keyword>
<comment type="caution">
    <text evidence="7">The sequence shown here is derived from an EMBL/GenBank/DDBJ whole genome shotgun (WGS) entry which is preliminary data.</text>
</comment>
<feature type="transmembrane region" description="Helical" evidence="6">
    <location>
        <begin position="61"/>
        <end position="78"/>
    </location>
</feature>
<evidence type="ECO:0000256" key="6">
    <source>
        <dbReference type="SAM" id="Phobius"/>
    </source>
</evidence>
<evidence type="ECO:0000256" key="2">
    <source>
        <dbReference type="ARBA" id="ARBA00022448"/>
    </source>
</evidence>
<name>A0ABT8LHP6_9BACT</name>
<dbReference type="InterPro" id="IPR001898">
    <property type="entry name" value="SLC13A/DASS"/>
</dbReference>
<feature type="transmembrane region" description="Helical" evidence="6">
    <location>
        <begin position="424"/>
        <end position="447"/>
    </location>
</feature>
<evidence type="ECO:0000256" key="1">
    <source>
        <dbReference type="ARBA" id="ARBA00004141"/>
    </source>
</evidence>
<reference evidence="7" key="1">
    <citation type="submission" date="2023-06" db="EMBL/GenBank/DDBJ databases">
        <title>Genomic of Agaribacillus aureum.</title>
        <authorList>
            <person name="Wang G."/>
        </authorList>
    </citation>
    <scope>NUCLEOTIDE SEQUENCE</scope>
    <source>
        <strain evidence="7">BMA12</strain>
    </source>
</reference>
<evidence type="ECO:0000256" key="4">
    <source>
        <dbReference type="ARBA" id="ARBA00022989"/>
    </source>
</evidence>
<feature type="transmembrane region" description="Helical" evidence="6">
    <location>
        <begin position="336"/>
        <end position="356"/>
    </location>
</feature>
<feature type="transmembrane region" description="Helical" evidence="6">
    <location>
        <begin position="399"/>
        <end position="418"/>
    </location>
</feature>
<dbReference type="Proteomes" id="UP001172083">
    <property type="component" value="Unassembled WGS sequence"/>
</dbReference>
<keyword evidence="5 6" id="KW-0472">Membrane</keyword>
<dbReference type="EMBL" id="JAUJEB010000015">
    <property type="protein sequence ID" value="MDN5217320.1"/>
    <property type="molecule type" value="Genomic_DNA"/>
</dbReference>
<proteinExistence type="predicted"/>
<feature type="transmembrane region" description="Helical" evidence="6">
    <location>
        <begin position="376"/>
        <end position="392"/>
    </location>
</feature>